<evidence type="ECO:0000313" key="3">
    <source>
        <dbReference type="EMBL" id="MEX3595724.1"/>
    </source>
</evidence>
<evidence type="ECO:0000313" key="4">
    <source>
        <dbReference type="Proteomes" id="UP001558481"/>
    </source>
</evidence>
<organism evidence="3 4">
    <name type="scientific">Kocuria carniphila</name>
    <dbReference type="NCBI Taxonomy" id="262208"/>
    <lineage>
        <taxon>Bacteria</taxon>
        <taxon>Bacillati</taxon>
        <taxon>Actinomycetota</taxon>
        <taxon>Actinomycetes</taxon>
        <taxon>Micrococcales</taxon>
        <taxon>Micrococcaceae</taxon>
        <taxon>Kocuria</taxon>
    </lineage>
</organism>
<dbReference type="EMBL" id="JAYWLU010000016">
    <property type="protein sequence ID" value="MEX3595724.1"/>
    <property type="molecule type" value="Genomic_DNA"/>
</dbReference>
<accession>A0ABV3V7F1</accession>
<feature type="domain" description="NYN" evidence="2">
    <location>
        <begin position="29"/>
        <end position="149"/>
    </location>
</feature>
<evidence type="ECO:0000259" key="2">
    <source>
        <dbReference type="Pfam" id="PF01936"/>
    </source>
</evidence>
<dbReference type="InterPro" id="IPR021139">
    <property type="entry name" value="NYN"/>
</dbReference>
<dbReference type="RefSeq" id="WP_095798741.1">
    <property type="nucleotide sequence ID" value="NZ_JALXKX010000038.1"/>
</dbReference>
<gene>
    <name evidence="3" type="ORF">VVR66_13470</name>
</gene>
<feature type="compositionally biased region" description="Pro residues" evidence="1">
    <location>
        <begin position="208"/>
        <end position="217"/>
    </location>
</feature>
<dbReference type="Pfam" id="PF01936">
    <property type="entry name" value="NYN"/>
    <property type="match status" value="1"/>
</dbReference>
<reference evidence="3 4" key="1">
    <citation type="journal article" date="2024" name="Fungal Genet. Biol.">
        <title>The porcine skin microbiome exhibits broad fungal antagonism.</title>
        <authorList>
            <person name="De La Cruz K.F."/>
            <person name="Townsend E.C."/>
            <person name="Alex Cheong J.Z."/>
            <person name="Salamzade R."/>
            <person name="Liu A."/>
            <person name="Sandstrom S."/>
            <person name="Davila E."/>
            <person name="Huang L."/>
            <person name="Xu K.H."/>
            <person name="Wu S.Y."/>
            <person name="Meudt J.J."/>
            <person name="Shanmuganayagam D."/>
            <person name="Gibson A.L.F."/>
            <person name="Kalan L.R."/>
        </authorList>
    </citation>
    <scope>NUCLEOTIDE SEQUENCE [LARGE SCALE GENOMIC DNA]</scope>
    <source>
        <strain evidence="3 4">LK2625</strain>
    </source>
</reference>
<comment type="caution">
    <text evidence="3">The sequence shown here is derived from an EMBL/GenBank/DDBJ whole genome shotgun (WGS) entry which is preliminary data.</text>
</comment>
<name>A0ABV3V7F1_9MICC</name>
<keyword evidence="4" id="KW-1185">Reference proteome</keyword>
<dbReference type="Proteomes" id="UP001558481">
    <property type="component" value="Unassembled WGS sequence"/>
</dbReference>
<protein>
    <submittedName>
        <fullName evidence="3">NYN domain-containing protein</fullName>
    </submittedName>
</protein>
<dbReference type="Gene3D" id="3.40.50.1010">
    <property type="entry name" value="5'-nuclease"/>
    <property type="match status" value="1"/>
</dbReference>
<feature type="region of interest" description="Disordered" evidence="1">
    <location>
        <begin position="192"/>
        <end position="226"/>
    </location>
</feature>
<proteinExistence type="predicted"/>
<sequence>MFHDQSVIFIDAGFLLSAGSSTVTGTSLRAATRVDAEQLISGIVSITRDNCNLDPLRIYWYDASRDGVLSDWHKKISLLDDVKVRLGRIGVNGQQKGVDLRLGLDLVEVARNGSAKVAYLLSGDDDLAEAVEAAQDLGMKVVLLALEDKNRYLGIKSVAEHLAYKVDRIIVLPQDLIHSTFTPATRAVVPGAEAGTESEFQSTAQPAPSAPPGPMPGAGPGAAPVTPATLASKKATFITVKEPEVDLPHLFAVAEEVAESLARNWYQTTPLSEVQSVLEERPILPAEIDSTLLRDCAARIGESDTDLQPVRKHLRKCFWDTIDTLA</sequence>
<evidence type="ECO:0000256" key="1">
    <source>
        <dbReference type="SAM" id="MobiDB-lite"/>
    </source>
</evidence>